<dbReference type="STRING" id="1085623.GNIT_1922"/>
<sequence length="40" mass="4459">MSIKPFKARKLFTSIVVNCLFVGFQSVNIQQINCAPHAAH</sequence>
<dbReference type="KEGG" id="gni:GNIT_1922"/>
<evidence type="ECO:0000313" key="1">
    <source>
        <dbReference type="EMBL" id="AEP30031.1"/>
    </source>
</evidence>
<proteinExistence type="predicted"/>
<dbReference type="Proteomes" id="UP000009282">
    <property type="component" value="Chromosome"/>
</dbReference>
<dbReference type="EMBL" id="CP003060">
    <property type="protein sequence ID" value="AEP30031.1"/>
    <property type="molecule type" value="Genomic_DNA"/>
</dbReference>
<reference evidence="1 2" key="1">
    <citation type="journal article" date="2011" name="J. Bacteriol.">
        <title>Complete genome sequence of seawater bacterium Glaciecola nitratireducens FR1064T.</title>
        <authorList>
            <person name="Bian F."/>
            <person name="Qin Q.L."/>
            <person name="Xie B.B."/>
            <person name="Shu Y.L."/>
            <person name="Zhang X.Y."/>
            <person name="Yu Y."/>
            <person name="Chen B."/>
            <person name="Chen X.L."/>
            <person name="Zhou B.C."/>
            <person name="Zhang Y.Z."/>
        </authorList>
    </citation>
    <scope>NUCLEOTIDE SEQUENCE [LARGE SCALE GENOMIC DNA]</scope>
    <source>
        <strain evidence="2">JCM 12485 / KCTC 12276 / FR1064</strain>
    </source>
</reference>
<evidence type="ECO:0000313" key="2">
    <source>
        <dbReference type="Proteomes" id="UP000009282"/>
    </source>
</evidence>
<protein>
    <submittedName>
        <fullName evidence="1">Uncharacterized protein</fullName>
    </submittedName>
</protein>
<dbReference type="AlphaFoldDB" id="G4QKG5"/>
<organism evidence="1 2">
    <name type="scientific">Glaciecola nitratireducens (strain JCM 12485 / KCTC 12276 / FR1064)</name>
    <dbReference type="NCBI Taxonomy" id="1085623"/>
    <lineage>
        <taxon>Bacteria</taxon>
        <taxon>Pseudomonadati</taxon>
        <taxon>Pseudomonadota</taxon>
        <taxon>Gammaproteobacteria</taxon>
        <taxon>Alteromonadales</taxon>
        <taxon>Alteromonadaceae</taxon>
        <taxon>Brumicola</taxon>
    </lineage>
</organism>
<keyword evidence="2" id="KW-1185">Reference proteome</keyword>
<dbReference type="HOGENOM" id="CLU_3290306_0_0_6"/>
<name>G4QKG5_GLANF</name>
<gene>
    <name evidence="1" type="ordered locus">GNIT_1922</name>
</gene>
<accession>G4QKG5</accession>